<accession>A0ACC6RJ56</accession>
<keyword evidence="2" id="KW-1185">Reference proteome</keyword>
<proteinExistence type="predicted"/>
<dbReference type="Proteomes" id="UP001392318">
    <property type="component" value="Unassembled WGS sequence"/>
</dbReference>
<protein>
    <submittedName>
        <fullName evidence="1">Uncharacterized protein</fullName>
    </submittedName>
</protein>
<gene>
    <name evidence="1" type="ORF">VSR83_12355</name>
</gene>
<evidence type="ECO:0000313" key="2">
    <source>
        <dbReference type="Proteomes" id="UP001392318"/>
    </source>
</evidence>
<sequence>MTVLKQQIPTVMTTVGGATGDALKAIKQNIELITGVNPGAPVLTQLPSTATLAQVITTLNTVIQRLNQQGQ</sequence>
<dbReference type="EMBL" id="JAYMRU010000007">
    <property type="protein sequence ID" value="MEM5400875.1"/>
    <property type="molecule type" value="Genomic_DNA"/>
</dbReference>
<organism evidence="1 2">
    <name type="scientific">Paraburkholderia unamae</name>
    <dbReference type="NCBI Taxonomy" id="219649"/>
    <lineage>
        <taxon>Bacteria</taxon>
        <taxon>Pseudomonadati</taxon>
        <taxon>Pseudomonadota</taxon>
        <taxon>Betaproteobacteria</taxon>
        <taxon>Burkholderiales</taxon>
        <taxon>Burkholderiaceae</taxon>
        <taxon>Paraburkholderia</taxon>
    </lineage>
</organism>
<comment type="caution">
    <text evidence="1">The sequence shown here is derived from an EMBL/GenBank/DDBJ whole genome shotgun (WGS) entry which is preliminary data.</text>
</comment>
<evidence type="ECO:0000313" key="1">
    <source>
        <dbReference type="EMBL" id="MEM5400875.1"/>
    </source>
</evidence>
<name>A0ACC6RJ56_9BURK</name>
<reference evidence="1" key="1">
    <citation type="submission" date="2024-01" db="EMBL/GenBank/DDBJ databases">
        <title>The diversity of rhizobia nodulating Mimosa spp. in eleven states of Brazil covering several biomes is determined by host plant, location, and edaphic factors.</title>
        <authorList>
            <person name="Rouws L."/>
            <person name="Barauna A."/>
            <person name="Beukes C."/>
            <person name="De Faria S.M."/>
            <person name="Gross E."/>
            <person name="Dos Reis Junior F.B."/>
            <person name="Simon M."/>
            <person name="Maluk M."/>
            <person name="Odee D.W."/>
            <person name="Kenicer G."/>
            <person name="Young J.P.W."/>
            <person name="Reis V.M."/>
            <person name="Zilli J."/>
            <person name="James E.K."/>
        </authorList>
    </citation>
    <scope>NUCLEOTIDE SEQUENCE</scope>
    <source>
        <strain evidence="1">JPY452</strain>
    </source>
</reference>